<comment type="caution">
    <text evidence="4">The sequence shown here is derived from an EMBL/GenBank/DDBJ whole genome shotgun (WGS) entry which is preliminary data.</text>
</comment>
<dbReference type="InterPro" id="IPR052745">
    <property type="entry name" value="G3P_Oxidase/Oxidoreductase"/>
</dbReference>
<feature type="domain" description="BFD-like [2Fe-2S]-binding" evidence="3">
    <location>
        <begin position="655"/>
        <end position="712"/>
    </location>
</feature>
<dbReference type="PANTHER" id="PTHR42720:SF1">
    <property type="entry name" value="GLYCEROL 3-PHOSPHATE OXIDASE"/>
    <property type="match status" value="1"/>
</dbReference>
<evidence type="ECO:0000313" key="4">
    <source>
        <dbReference type="EMBL" id="KAL3803315.1"/>
    </source>
</evidence>
<gene>
    <name evidence="4" type="ORF">ACHAW5_006079</name>
</gene>
<dbReference type="Gene3D" id="1.10.10.1100">
    <property type="entry name" value="BFD-like [2Fe-2S]-binding domain"/>
    <property type="match status" value="1"/>
</dbReference>
<feature type="domain" description="FAD dependent oxidoreductase" evidence="2">
    <location>
        <begin position="426"/>
        <end position="599"/>
    </location>
</feature>
<dbReference type="InterPro" id="IPR006076">
    <property type="entry name" value="FAD-dep_OxRdtase"/>
</dbReference>
<dbReference type="SUPFAM" id="SSF51905">
    <property type="entry name" value="FAD/NAD(P)-binding domain"/>
    <property type="match status" value="2"/>
</dbReference>
<protein>
    <recommendedName>
        <fullName evidence="6">FAD dependent oxidoreductase domain-containing protein</fullName>
    </recommendedName>
</protein>
<dbReference type="Pfam" id="PF01266">
    <property type="entry name" value="DAO"/>
    <property type="match status" value="2"/>
</dbReference>
<dbReference type="InterPro" id="IPR036188">
    <property type="entry name" value="FAD/NAD-bd_sf"/>
</dbReference>
<dbReference type="Pfam" id="PF04324">
    <property type="entry name" value="Fer2_BFD"/>
    <property type="match status" value="1"/>
</dbReference>
<feature type="region of interest" description="Disordered" evidence="1">
    <location>
        <begin position="84"/>
        <end position="103"/>
    </location>
</feature>
<evidence type="ECO:0000259" key="2">
    <source>
        <dbReference type="Pfam" id="PF01266"/>
    </source>
</evidence>
<dbReference type="Gene3D" id="3.50.50.60">
    <property type="entry name" value="FAD/NAD(P)-binding domain"/>
    <property type="match status" value="2"/>
</dbReference>
<dbReference type="Proteomes" id="UP001530315">
    <property type="component" value="Unassembled WGS sequence"/>
</dbReference>
<keyword evidence="5" id="KW-1185">Reference proteome</keyword>
<dbReference type="InterPro" id="IPR007419">
    <property type="entry name" value="BFD-like_2Fe2S-bd_dom"/>
</dbReference>
<dbReference type="PANTHER" id="PTHR42720">
    <property type="entry name" value="GLYCEROL-3-PHOSPHATE DEHYDROGENASE"/>
    <property type="match status" value="1"/>
</dbReference>
<evidence type="ECO:0008006" key="6">
    <source>
        <dbReference type="Google" id="ProtNLM"/>
    </source>
</evidence>
<name>A0ABD3QSS8_9STRA</name>
<dbReference type="InterPro" id="IPR041854">
    <property type="entry name" value="BFD-like_2Fe2S-bd_dom_sf"/>
</dbReference>
<dbReference type="CDD" id="cd19946">
    <property type="entry name" value="GlpA-like_Fer2_BFD-like"/>
    <property type="match status" value="1"/>
</dbReference>
<sequence>MSTNGHKAPPVRKLPQHVFSAARLTPPDHTGVARAHDLPSSILSFRRPADRVRDTGVKGAYYAGHWVDLEDCAGTYQPNPSECSGCAKRSTCPRSRSRNAPLGGGTDDDVVYDVVVVGAGCIGGAIVRELSRYDLRVLLLESADDVSQGATKGNSGIVHAGYDDAPGSLHAKFCWPGNQMFPQLDRELRFGYQLNGSLVIATDEKELKVLDELMERGRKNGVERLRIVGREELFEMEPALNPKAIAALHSPDAGNVIPYEFAIALVENAVDNGVELRIRREVTDIKRDGGSFVVTARHWEPGNYVEARKRMGKSVDGSEPAGGGVGKGAVAAIYRLGVAVPSLAIAAMGAMMALDGSVDGDARLRSAATAALVLVAAVVLLLRSRGPSVSLRDLVDRCSPPVGKGDGGRVGVTEMFTGGSGLWNAVKGVTVGTESVRCSYVVNCAGSSSDKIARMIGDDSFYIKPRLGDYLLLNRNQGHLASRTIFPCPDPVLGKGVLVQTTLWGNLILGPTARDVHLEEARGMSRESIQEYILSKCKQLCPYFDPKETIHAFCGARAKSSRGDWIIEPSARDGHFIHVAGIDSPGLAGSPAIALEVVRLLRAAGLETPPNVSFNPNRAPIITPKAGMKGLKMGPVGKNDSNGTDAEEAVMASNVICKCEKVTELEVVRAMRRSLPIDSSQAIRKRTRAGMGHCQGDKENYNCECRVRAIIARENGVSVEEVGGRPWPATSTLSQRWIDDDEKRDLEARMAAAQ</sequence>
<dbReference type="EMBL" id="JALLAZ020000116">
    <property type="protein sequence ID" value="KAL3803315.1"/>
    <property type="molecule type" value="Genomic_DNA"/>
</dbReference>
<evidence type="ECO:0000256" key="1">
    <source>
        <dbReference type="SAM" id="MobiDB-lite"/>
    </source>
</evidence>
<accession>A0ABD3QSS8</accession>
<dbReference type="Gene3D" id="3.30.9.10">
    <property type="entry name" value="D-Amino Acid Oxidase, subunit A, domain 2"/>
    <property type="match status" value="2"/>
</dbReference>
<feature type="domain" description="FAD dependent oxidoreductase" evidence="2">
    <location>
        <begin position="113"/>
        <end position="295"/>
    </location>
</feature>
<dbReference type="AlphaFoldDB" id="A0ABD3QSS8"/>
<organism evidence="4 5">
    <name type="scientific">Stephanodiscus triporus</name>
    <dbReference type="NCBI Taxonomy" id="2934178"/>
    <lineage>
        <taxon>Eukaryota</taxon>
        <taxon>Sar</taxon>
        <taxon>Stramenopiles</taxon>
        <taxon>Ochrophyta</taxon>
        <taxon>Bacillariophyta</taxon>
        <taxon>Coscinodiscophyceae</taxon>
        <taxon>Thalassiosirophycidae</taxon>
        <taxon>Stephanodiscales</taxon>
        <taxon>Stephanodiscaceae</taxon>
        <taxon>Stephanodiscus</taxon>
    </lineage>
</organism>
<reference evidence="4 5" key="1">
    <citation type="submission" date="2024-10" db="EMBL/GenBank/DDBJ databases">
        <title>Updated reference genomes for cyclostephanoid diatoms.</title>
        <authorList>
            <person name="Roberts W.R."/>
            <person name="Alverson A.J."/>
        </authorList>
    </citation>
    <scope>NUCLEOTIDE SEQUENCE [LARGE SCALE GENOMIC DNA]</scope>
    <source>
        <strain evidence="4 5">AJA276-08</strain>
    </source>
</reference>
<proteinExistence type="predicted"/>
<evidence type="ECO:0000313" key="5">
    <source>
        <dbReference type="Proteomes" id="UP001530315"/>
    </source>
</evidence>
<evidence type="ECO:0000259" key="3">
    <source>
        <dbReference type="Pfam" id="PF04324"/>
    </source>
</evidence>